<accession>A0A378JHT2</accession>
<reference evidence="2 3" key="1">
    <citation type="submission" date="2018-06" db="EMBL/GenBank/DDBJ databases">
        <authorList>
            <consortium name="Pathogen Informatics"/>
            <person name="Doyle S."/>
        </authorList>
    </citation>
    <scope>NUCLEOTIDE SEQUENCE [LARGE SCALE GENOMIC DNA]</scope>
    <source>
        <strain evidence="2 3">NCTC13316</strain>
    </source>
</reference>
<dbReference type="InterPro" id="IPR036653">
    <property type="entry name" value="CinA-like_C"/>
</dbReference>
<dbReference type="Proteomes" id="UP000254794">
    <property type="component" value="Unassembled WGS sequence"/>
</dbReference>
<dbReference type="InterPro" id="IPR008136">
    <property type="entry name" value="CinA_C"/>
</dbReference>
<protein>
    <submittedName>
        <fullName evidence="2">Putative 17.2kDa protein, CinA-related competence damage protein</fullName>
    </submittedName>
</protein>
<dbReference type="RefSeq" id="WP_115330032.1">
    <property type="nucleotide sequence ID" value="NZ_CAAAHP010000009.1"/>
</dbReference>
<evidence type="ECO:0000259" key="1">
    <source>
        <dbReference type="Pfam" id="PF02464"/>
    </source>
</evidence>
<feature type="domain" description="CinA C-terminal" evidence="1">
    <location>
        <begin position="4"/>
        <end position="153"/>
    </location>
</feature>
<proteinExistence type="predicted"/>
<keyword evidence="3" id="KW-1185">Reference proteome</keyword>
<evidence type="ECO:0000313" key="2">
    <source>
        <dbReference type="EMBL" id="STX50321.1"/>
    </source>
</evidence>
<dbReference type="EMBL" id="UGOD01000001">
    <property type="protein sequence ID" value="STX50321.1"/>
    <property type="molecule type" value="Genomic_DNA"/>
</dbReference>
<sequence>MKTIKEIVDFLKENDLTLITAESCTAGQILALLGKIEGCGSCLEAGFVVYSCQAKKRLLGVKQTTIKKYTLTSEEVALEMARGALKDSRANIVIATTGITGDEPMDGIAPGTVCFAWGMQTKKGLKFASATKRFQGTRAAVQVKAAKYALLSLPTYYHKLIS</sequence>
<dbReference type="OrthoDB" id="9801454at2"/>
<gene>
    <name evidence="2" type="primary">ygaD_1</name>
    <name evidence="2" type="ORF">NCTC13316_00397</name>
</gene>
<dbReference type="NCBIfam" id="TIGR00199">
    <property type="entry name" value="PncC_domain"/>
    <property type="match status" value="1"/>
</dbReference>
<name>A0A378JHT2_9GAMM</name>
<evidence type="ECO:0000313" key="3">
    <source>
        <dbReference type="Proteomes" id="UP000254794"/>
    </source>
</evidence>
<dbReference type="Gene3D" id="3.90.950.20">
    <property type="entry name" value="CinA-like"/>
    <property type="match status" value="1"/>
</dbReference>
<dbReference type="AlphaFoldDB" id="A0A378JHT2"/>
<dbReference type="Pfam" id="PF02464">
    <property type="entry name" value="CinA"/>
    <property type="match status" value="1"/>
</dbReference>
<organism evidence="2 3">
    <name type="scientific">Legionella busanensis</name>
    <dbReference type="NCBI Taxonomy" id="190655"/>
    <lineage>
        <taxon>Bacteria</taxon>
        <taxon>Pseudomonadati</taxon>
        <taxon>Pseudomonadota</taxon>
        <taxon>Gammaproteobacteria</taxon>
        <taxon>Legionellales</taxon>
        <taxon>Legionellaceae</taxon>
        <taxon>Legionella</taxon>
    </lineage>
</organism>
<dbReference type="SUPFAM" id="SSF142433">
    <property type="entry name" value="CinA-like"/>
    <property type="match status" value="1"/>
</dbReference>